<dbReference type="EMBL" id="WBVQ01000001">
    <property type="protein sequence ID" value="KAB2817759.1"/>
    <property type="molecule type" value="Genomic_DNA"/>
</dbReference>
<feature type="signal peptide" evidence="1">
    <location>
        <begin position="1"/>
        <end position="23"/>
    </location>
</feature>
<feature type="chain" id="PRO_5026753934" evidence="1">
    <location>
        <begin position="24"/>
        <end position="306"/>
    </location>
</feature>
<dbReference type="Pfam" id="PF16119">
    <property type="entry name" value="DUF4835"/>
    <property type="match status" value="1"/>
</dbReference>
<gene>
    <name evidence="2" type="ORF">F8C82_04965</name>
</gene>
<dbReference type="Proteomes" id="UP000484164">
    <property type="component" value="Unassembled WGS sequence"/>
</dbReference>
<accession>A0A6L3ZJF5</accession>
<evidence type="ECO:0000313" key="2">
    <source>
        <dbReference type="EMBL" id="KAB2817759.1"/>
    </source>
</evidence>
<reference evidence="2 3" key="1">
    <citation type="submission" date="2019-10" db="EMBL/GenBank/DDBJ databases">
        <title>Genome sequence of Phaeocystidibacter marisrubri JCM30614 (type strain).</title>
        <authorList>
            <person name="Bowman J.P."/>
        </authorList>
    </citation>
    <scope>NUCLEOTIDE SEQUENCE [LARGE SCALE GENOMIC DNA]</scope>
    <source>
        <strain evidence="2 3">JCM 30614</strain>
    </source>
</reference>
<keyword evidence="3" id="KW-1185">Reference proteome</keyword>
<dbReference type="InterPro" id="IPR032274">
    <property type="entry name" value="DUF4835"/>
</dbReference>
<dbReference type="OrthoDB" id="9773381at2"/>
<sequence length="306" mass="34574">MNYMRKFLSTCIAVILLSFGSTGQELMATVVMQAPAVQITDKSIFNSLATSLQEFMNNRKWTNEKYEQEERIACSFVFTINSYDQQSGKFSGQLQVNYSRPVYNSTYQSPVLNWIDNAIQFEYVEGSPIDYVENQHLSNMTSILAYYAYVIIGLDQATFSPGGGEVYFVKAQGIAAAAQNDNGATGWRSFDSNRNRYWLVDNLLNPAFSQVINTLYTYHRLGLDKMYDPSQQEAAKLQIKSSLMALKEVHQRRPGSFLMQVFMEAKSDEIINIFSAGPKMEARDLVEVLQTIDGPRASDYDAITGQ</sequence>
<proteinExistence type="predicted"/>
<organism evidence="2 3">
    <name type="scientific">Phaeocystidibacter marisrubri</name>
    <dbReference type="NCBI Taxonomy" id="1577780"/>
    <lineage>
        <taxon>Bacteria</taxon>
        <taxon>Pseudomonadati</taxon>
        <taxon>Bacteroidota</taxon>
        <taxon>Flavobacteriia</taxon>
        <taxon>Flavobacteriales</taxon>
        <taxon>Phaeocystidibacteraceae</taxon>
        <taxon>Phaeocystidibacter</taxon>
    </lineage>
</organism>
<dbReference type="AlphaFoldDB" id="A0A6L3ZJF5"/>
<protein>
    <submittedName>
        <fullName evidence="2">DUF4835 family protein</fullName>
    </submittedName>
</protein>
<keyword evidence="1" id="KW-0732">Signal</keyword>
<evidence type="ECO:0000313" key="3">
    <source>
        <dbReference type="Proteomes" id="UP000484164"/>
    </source>
</evidence>
<name>A0A6L3ZJF5_9FLAO</name>
<evidence type="ECO:0000256" key="1">
    <source>
        <dbReference type="SAM" id="SignalP"/>
    </source>
</evidence>
<comment type="caution">
    <text evidence="2">The sequence shown here is derived from an EMBL/GenBank/DDBJ whole genome shotgun (WGS) entry which is preliminary data.</text>
</comment>